<evidence type="ECO:0000256" key="5">
    <source>
        <dbReference type="ARBA" id="ARBA00022676"/>
    </source>
</evidence>
<dbReference type="EMBL" id="BPLR01013621">
    <property type="protein sequence ID" value="GIY62474.1"/>
    <property type="molecule type" value="Genomic_DNA"/>
</dbReference>
<evidence type="ECO:0000256" key="2">
    <source>
        <dbReference type="ARBA" id="ARBA00004687"/>
    </source>
</evidence>
<comment type="function">
    <text evidence="11">Mannosyltransferase involved in glycosylphosphatidylinositol-anchor biosynthesis.</text>
</comment>
<keyword evidence="4 11" id="KW-0337">GPI-anchor biosynthesis</keyword>
<dbReference type="InterPro" id="IPR007315">
    <property type="entry name" value="PIG-V/Gpi18"/>
</dbReference>
<reference evidence="12 13" key="1">
    <citation type="submission" date="2021-06" db="EMBL/GenBank/DDBJ databases">
        <title>Caerostris extrusa draft genome.</title>
        <authorList>
            <person name="Kono N."/>
            <person name="Arakawa K."/>
        </authorList>
    </citation>
    <scope>NUCLEOTIDE SEQUENCE [LARGE SCALE GENOMIC DNA]</scope>
</reference>
<evidence type="ECO:0000313" key="12">
    <source>
        <dbReference type="EMBL" id="GIY62474.1"/>
    </source>
</evidence>
<name>A0AAV4UXT6_CAEEX</name>
<comment type="similarity">
    <text evidence="3 11">Belongs to the PIGV family.</text>
</comment>
<comment type="subcellular location">
    <subcellularLocation>
        <location evidence="1 11">Endoplasmic reticulum membrane</location>
        <topology evidence="1 11">Multi-pass membrane protein</topology>
    </subcellularLocation>
</comment>
<dbReference type="Proteomes" id="UP001054945">
    <property type="component" value="Unassembled WGS sequence"/>
</dbReference>
<feature type="transmembrane region" description="Helical" evidence="11">
    <location>
        <begin position="96"/>
        <end position="122"/>
    </location>
</feature>
<dbReference type="GO" id="GO:0004376">
    <property type="term" value="F:GPI mannosyltransferase activity"/>
    <property type="evidence" value="ECO:0007669"/>
    <property type="project" value="InterPro"/>
</dbReference>
<protein>
    <recommendedName>
        <fullName evidence="11">GPI mannosyltransferase 2</fullName>
        <ecNumber evidence="11">2.4.1.-</ecNumber>
    </recommendedName>
</protein>
<keyword evidence="8 11" id="KW-0256">Endoplasmic reticulum</keyword>
<evidence type="ECO:0000256" key="1">
    <source>
        <dbReference type="ARBA" id="ARBA00004477"/>
    </source>
</evidence>
<comment type="caution">
    <text evidence="11">Lacks conserved residue(s) required for the propagation of feature annotation.</text>
</comment>
<sequence>MSGTCVFKFSLFVRFFVIILQVIFNRCVPDHNADAFRLPYEKGVGVSNTIVSYFLEGFSRWDAQYFLHISLYGYTHENTLAFFPFFPMLLRNSSKILSVIFPFSLSPLNCALLSGVLLNSILASLSTVALYKLTKRVFQSEIFALTSALLFCINPASIFFSALYSESFSLSLLFLLCGL</sequence>
<keyword evidence="10 11" id="KW-0472">Membrane</keyword>
<evidence type="ECO:0000256" key="6">
    <source>
        <dbReference type="ARBA" id="ARBA00022679"/>
    </source>
</evidence>
<accession>A0AAV4UXT6</accession>
<dbReference type="GO" id="GO:0031501">
    <property type="term" value="C:mannosyltransferase complex"/>
    <property type="evidence" value="ECO:0007669"/>
    <property type="project" value="TreeGrafter"/>
</dbReference>
<evidence type="ECO:0000256" key="9">
    <source>
        <dbReference type="ARBA" id="ARBA00022989"/>
    </source>
</evidence>
<evidence type="ECO:0000313" key="13">
    <source>
        <dbReference type="Proteomes" id="UP001054945"/>
    </source>
</evidence>
<dbReference type="EC" id="2.4.1.-" evidence="11"/>
<keyword evidence="13" id="KW-1185">Reference proteome</keyword>
<dbReference type="PANTHER" id="PTHR12468:SF2">
    <property type="entry name" value="GPI MANNOSYLTRANSFERASE 2"/>
    <property type="match status" value="1"/>
</dbReference>
<dbReference type="AlphaFoldDB" id="A0AAV4UXT6"/>
<comment type="caution">
    <text evidence="12">The sequence shown here is derived from an EMBL/GenBank/DDBJ whole genome shotgun (WGS) entry which is preliminary data.</text>
</comment>
<feature type="transmembrane region" description="Helical" evidence="11">
    <location>
        <begin position="142"/>
        <end position="164"/>
    </location>
</feature>
<evidence type="ECO:0000256" key="10">
    <source>
        <dbReference type="ARBA" id="ARBA00023136"/>
    </source>
</evidence>
<dbReference type="GO" id="GO:0006506">
    <property type="term" value="P:GPI anchor biosynthetic process"/>
    <property type="evidence" value="ECO:0007669"/>
    <property type="project" value="UniProtKB-KW"/>
</dbReference>
<dbReference type="Pfam" id="PF04188">
    <property type="entry name" value="Mannosyl_trans2"/>
    <property type="match status" value="1"/>
</dbReference>
<organism evidence="12 13">
    <name type="scientific">Caerostris extrusa</name>
    <name type="common">Bark spider</name>
    <name type="synonym">Caerostris bankana</name>
    <dbReference type="NCBI Taxonomy" id="172846"/>
    <lineage>
        <taxon>Eukaryota</taxon>
        <taxon>Metazoa</taxon>
        <taxon>Ecdysozoa</taxon>
        <taxon>Arthropoda</taxon>
        <taxon>Chelicerata</taxon>
        <taxon>Arachnida</taxon>
        <taxon>Araneae</taxon>
        <taxon>Araneomorphae</taxon>
        <taxon>Entelegynae</taxon>
        <taxon>Araneoidea</taxon>
        <taxon>Araneidae</taxon>
        <taxon>Caerostris</taxon>
    </lineage>
</organism>
<evidence type="ECO:0000256" key="8">
    <source>
        <dbReference type="ARBA" id="ARBA00022824"/>
    </source>
</evidence>
<keyword evidence="5 11" id="KW-0328">Glycosyltransferase</keyword>
<keyword evidence="6 11" id="KW-0808">Transferase</keyword>
<feature type="transmembrane region" description="Helical" evidence="11">
    <location>
        <begin position="6"/>
        <end position="24"/>
    </location>
</feature>
<evidence type="ECO:0000256" key="7">
    <source>
        <dbReference type="ARBA" id="ARBA00022692"/>
    </source>
</evidence>
<gene>
    <name evidence="12" type="primary">GA19757</name>
    <name evidence="12" type="ORF">CEXT_678631</name>
</gene>
<evidence type="ECO:0000256" key="3">
    <source>
        <dbReference type="ARBA" id="ARBA00008698"/>
    </source>
</evidence>
<evidence type="ECO:0000256" key="11">
    <source>
        <dbReference type="RuleBase" id="RU363112"/>
    </source>
</evidence>
<keyword evidence="7 11" id="KW-0812">Transmembrane</keyword>
<dbReference type="PANTHER" id="PTHR12468">
    <property type="entry name" value="GPI MANNOSYLTRANSFERASE 2"/>
    <property type="match status" value="1"/>
</dbReference>
<dbReference type="GO" id="GO:0005789">
    <property type="term" value="C:endoplasmic reticulum membrane"/>
    <property type="evidence" value="ECO:0007669"/>
    <property type="project" value="UniProtKB-SubCell"/>
</dbReference>
<proteinExistence type="inferred from homology"/>
<evidence type="ECO:0000256" key="4">
    <source>
        <dbReference type="ARBA" id="ARBA00022502"/>
    </source>
</evidence>
<keyword evidence="9 11" id="KW-1133">Transmembrane helix</keyword>
<dbReference type="GO" id="GO:0000009">
    <property type="term" value="F:alpha-1,6-mannosyltransferase activity"/>
    <property type="evidence" value="ECO:0007669"/>
    <property type="project" value="InterPro"/>
</dbReference>
<comment type="pathway">
    <text evidence="2 11">Glycolipid biosynthesis; glycosylphosphatidylinositol-anchor biosynthesis.</text>
</comment>